<reference evidence="8 9" key="1">
    <citation type="submission" date="2017-06" db="EMBL/GenBank/DDBJ databases">
        <title>Novel microbial phyla capable of carbon fixation and sulfur reduction in deep-sea sediments.</title>
        <authorList>
            <person name="Huang J."/>
            <person name="Baker B."/>
            <person name="Wang Y."/>
        </authorList>
    </citation>
    <scope>NUCLEOTIDE SEQUENCE [LARGE SCALE GENOMIC DNA]</scope>
    <source>
        <strain evidence="8">B3_TA06</strain>
    </source>
</reference>
<comment type="function">
    <text evidence="7">Catalyzes the methyl esterification of L-isoaspartyl residues in peptides and proteins that result from spontaneous decomposition of normal L-aspartyl and L-asparaginyl residues. It plays a role in the repair and/or degradation of damaged proteins.</text>
</comment>
<dbReference type="PANTHER" id="PTHR11579">
    <property type="entry name" value="PROTEIN-L-ISOASPARTATE O-METHYLTRANSFERASE"/>
    <property type="match status" value="1"/>
</dbReference>
<dbReference type="AlphaFoldDB" id="A0A532V924"/>
<dbReference type="GO" id="GO:0005737">
    <property type="term" value="C:cytoplasm"/>
    <property type="evidence" value="ECO:0007669"/>
    <property type="project" value="UniProtKB-SubCell"/>
</dbReference>
<proteinExistence type="inferred from homology"/>
<evidence type="ECO:0000256" key="6">
    <source>
        <dbReference type="ARBA" id="ARBA00022691"/>
    </source>
</evidence>
<accession>A0A532V924</accession>
<comment type="subcellular location">
    <subcellularLocation>
        <location evidence="1 7">Cytoplasm</location>
    </subcellularLocation>
</comment>
<evidence type="ECO:0000256" key="3">
    <source>
        <dbReference type="ARBA" id="ARBA00022490"/>
    </source>
</evidence>
<gene>
    <name evidence="7" type="primary">pcm</name>
    <name evidence="8" type="ORF">CEE36_03140</name>
</gene>
<name>A0A532V924_UNCT6</name>
<comment type="similarity">
    <text evidence="2 7">Belongs to the methyltransferase superfamily. L-isoaspartyl/D-aspartyl protein methyltransferase family.</text>
</comment>
<dbReference type="Gene3D" id="3.40.50.150">
    <property type="entry name" value="Vaccinia Virus protein VP39"/>
    <property type="match status" value="1"/>
</dbReference>
<evidence type="ECO:0000256" key="4">
    <source>
        <dbReference type="ARBA" id="ARBA00022603"/>
    </source>
</evidence>
<comment type="catalytic activity">
    <reaction evidence="7">
        <text>[protein]-L-isoaspartate + S-adenosyl-L-methionine = [protein]-L-isoaspartate alpha-methyl ester + S-adenosyl-L-homocysteine</text>
        <dbReference type="Rhea" id="RHEA:12705"/>
        <dbReference type="Rhea" id="RHEA-COMP:12143"/>
        <dbReference type="Rhea" id="RHEA-COMP:12144"/>
        <dbReference type="ChEBI" id="CHEBI:57856"/>
        <dbReference type="ChEBI" id="CHEBI:59789"/>
        <dbReference type="ChEBI" id="CHEBI:90596"/>
        <dbReference type="ChEBI" id="CHEBI:90598"/>
        <dbReference type="EC" id="2.1.1.77"/>
    </reaction>
</comment>
<keyword evidence="6 7" id="KW-0949">S-adenosyl-L-methionine</keyword>
<dbReference type="Pfam" id="PF01135">
    <property type="entry name" value="PCMT"/>
    <property type="match status" value="1"/>
</dbReference>
<evidence type="ECO:0000313" key="8">
    <source>
        <dbReference type="EMBL" id="TKJ43695.1"/>
    </source>
</evidence>
<dbReference type="NCBIfam" id="TIGR00080">
    <property type="entry name" value="pimt"/>
    <property type="match status" value="1"/>
</dbReference>
<keyword evidence="3 7" id="KW-0963">Cytoplasm</keyword>
<dbReference type="SUPFAM" id="SSF53335">
    <property type="entry name" value="S-adenosyl-L-methionine-dependent methyltransferases"/>
    <property type="match status" value="1"/>
</dbReference>
<dbReference type="HAMAP" id="MF_00090">
    <property type="entry name" value="PIMT"/>
    <property type="match status" value="1"/>
</dbReference>
<evidence type="ECO:0000313" key="9">
    <source>
        <dbReference type="Proteomes" id="UP000317778"/>
    </source>
</evidence>
<dbReference type="FunFam" id="3.40.50.150:FF:000010">
    <property type="entry name" value="Protein-L-isoaspartate O-methyltransferase"/>
    <property type="match status" value="1"/>
</dbReference>
<comment type="caution">
    <text evidence="8">The sequence shown here is derived from an EMBL/GenBank/DDBJ whole genome shotgun (WGS) entry which is preliminary data.</text>
</comment>
<dbReference type="EMBL" id="NJBO01000003">
    <property type="protein sequence ID" value="TKJ43695.1"/>
    <property type="molecule type" value="Genomic_DNA"/>
</dbReference>
<dbReference type="EC" id="2.1.1.77" evidence="7"/>
<dbReference type="GO" id="GO:0030091">
    <property type="term" value="P:protein repair"/>
    <property type="evidence" value="ECO:0007669"/>
    <property type="project" value="UniProtKB-UniRule"/>
</dbReference>
<evidence type="ECO:0000256" key="5">
    <source>
        <dbReference type="ARBA" id="ARBA00022679"/>
    </source>
</evidence>
<dbReference type="PANTHER" id="PTHR11579:SF0">
    <property type="entry name" value="PROTEIN-L-ISOASPARTATE(D-ASPARTATE) O-METHYLTRANSFERASE"/>
    <property type="match status" value="1"/>
</dbReference>
<keyword evidence="5 7" id="KW-0808">Transferase</keyword>
<dbReference type="NCBIfam" id="NF001453">
    <property type="entry name" value="PRK00312.1"/>
    <property type="match status" value="1"/>
</dbReference>
<evidence type="ECO:0000256" key="1">
    <source>
        <dbReference type="ARBA" id="ARBA00004496"/>
    </source>
</evidence>
<feature type="active site" evidence="7">
    <location>
        <position position="61"/>
    </location>
</feature>
<protein>
    <recommendedName>
        <fullName evidence="7">Protein-L-isoaspartate O-methyltransferase</fullName>
        <ecNumber evidence="7">2.1.1.77</ecNumber>
    </recommendedName>
    <alternativeName>
        <fullName evidence="7">L-isoaspartyl protein carboxyl methyltransferase</fullName>
    </alternativeName>
    <alternativeName>
        <fullName evidence="7">Protein L-isoaspartyl methyltransferase</fullName>
    </alternativeName>
    <alternativeName>
        <fullName evidence="7">Protein-beta-aspartate methyltransferase</fullName>
        <shortName evidence="7">PIMT</shortName>
    </alternativeName>
</protein>
<dbReference type="InterPro" id="IPR000682">
    <property type="entry name" value="PCMT"/>
</dbReference>
<evidence type="ECO:0000256" key="2">
    <source>
        <dbReference type="ARBA" id="ARBA00005369"/>
    </source>
</evidence>
<dbReference type="GO" id="GO:0032259">
    <property type="term" value="P:methylation"/>
    <property type="evidence" value="ECO:0007669"/>
    <property type="project" value="UniProtKB-KW"/>
</dbReference>
<dbReference type="CDD" id="cd02440">
    <property type="entry name" value="AdoMet_MTases"/>
    <property type="match status" value="1"/>
</dbReference>
<keyword evidence="4 7" id="KW-0489">Methyltransferase</keyword>
<dbReference type="Proteomes" id="UP000317778">
    <property type="component" value="Unassembled WGS sequence"/>
</dbReference>
<dbReference type="PROSITE" id="PS01279">
    <property type="entry name" value="PCMT"/>
    <property type="match status" value="1"/>
</dbReference>
<dbReference type="GO" id="GO:0004719">
    <property type="term" value="F:protein-L-isoaspartate (D-aspartate) O-methyltransferase activity"/>
    <property type="evidence" value="ECO:0007669"/>
    <property type="project" value="UniProtKB-UniRule"/>
</dbReference>
<evidence type="ECO:0000256" key="7">
    <source>
        <dbReference type="HAMAP-Rule" id="MF_00090"/>
    </source>
</evidence>
<dbReference type="InterPro" id="IPR029063">
    <property type="entry name" value="SAM-dependent_MTases_sf"/>
</dbReference>
<sequence>MQSNERDLQRLIHALRSKGIGDERILKAFVSVPRHLFVPPGLEHKAYTDAALPIGGSQTISAPSTVAAMLTALQLSSRDRVLEIGTGSGFQTALLTKLVAEVYSIERDLSLLKEVGERLVRAGCGTAHLRAGDGMLGWSEHAPYDAIIVSAGTEEVPSNLVDQLKPGGRMVIPLKGRLNLITKTRGGLRSRELSECQFVPLLPGHTES</sequence>
<organism evidence="8 9">
    <name type="scientific">candidate division TA06 bacterium B3_TA06</name>
    <dbReference type="NCBI Taxonomy" id="2012487"/>
    <lineage>
        <taxon>Bacteria</taxon>
        <taxon>Bacteria division TA06</taxon>
    </lineage>
</organism>